<evidence type="ECO:0000313" key="11">
    <source>
        <dbReference type="Proteomes" id="UP000030564"/>
    </source>
</evidence>
<evidence type="ECO:0000256" key="8">
    <source>
        <dbReference type="PIRNR" id="PIRNR006443"/>
    </source>
</evidence>
<name>A0A0A6DBC1_9PSED</name>
<dbReference type="AlphaFoldDB" id="A0A0A6DBC1"/>
<dbReference type="EMBL" id="JSFK01000016">
    <property type="protein sequence ID" value="KHA72027.1"/>
    <property type="molecule type" value="Genomic_DNA"/>
</dbReference>
<comment type="function">
    <text evidence="7">May be involved in the biosynthesis of molybdopterin. Can bind GTP and has low GTPase activity. Can bind MPT, but has no MPT adenylyl transferase activity.</text>
</comment>
<dbReference type="NCBIfam" id="TIGR02667">
    <property type="entry name" value="moaB_proteo"/>
    <property type="match status" value="1"/>
</dbReference>
<comment type="similarity">
    <text evidence="2 8">Belongs to the MoaB/Mog family.</text>
</comment>
<organism evidence="10 11">
    <name type="scientific">Pseudomonas chlororaphis</name>
    <dbReference type="NCBI Taxonomy" id="587753"/>
    <lineage>
        <taxon>Bacteria</taxon>
        <taxon>Pseudomonadati</taxon>
        <taxon>Pseudomonadota</taxon>
        <taxon>Gammaproteobacteria</taxon>
        <taxon>Pseudomonadales</taxon>
        <taxon>Pseudomonadaceae</taxon>
        <taxon>Pseudomonas</taxon>
    </lineage>
</organism>
<protein>
    <recommendedName>
        <fullName evidence="3 8">Molybdenum cofactor biosynthesis protein B</fullName>
    </recommendedName>
</protein>
<evidence type="ECO:0000256" key="2">
    <source>
        <dbReference type="ARBA" id="ARBA00006112"/>
    </source>
</evidence>
<evidence type="ECO:0000256" key="1">
    <source>
        <dbReference type="ARBA" id="ARBA00005046"/>
    </source>
</evidence>
<dbReference type="SMART" id="SM00852">
    <property type="entry name" value="MoCF_biosynth"/>
    <property type="match status" value="1"/>
</dbReference>
<evidence type="ECO:0000259" key="9">
    <source>
        <dbReference type="SMART" id="SM00852"/>
    </source>
</evidence>
<dbReference type="Gene3D" id="3.40.980.10">
    <property type="entry name" value="MoaB/Mog-like domain"/>
    <property type="match status" value="1"/>
</dbReference>
<keyword evidence="5" id="KW-0342">GTP-binding</keyword>
<dbReference type="GO" id="GO:0006777">
    <property type="term" value="P:Mo-molybdopterin cofactor biosynthetic process"/>
    <property type="evidence" value="ECO:0007669"/>
    <property type="project" value="UniProtKB-UniRule"/>
</dbReference>
<keyword evidence="6 8" id="KW-0501">Molybdenum cofactor biosynthesis</keyword>
<dbReference type="UniPathway" id="UPA00344"/>
<dbReference type="CDD" id="cd00886">
    <property type="entry name" value="MogA_MoaB"/>
    <property type="match status" value="1"/>
</dbReference>
<dbReference type="InterPro" id="IPR008284">
    <property type="entry name" value="MoCF_biosynth_CS"/>
</dbReference>
<dbReference type="GO" id="GO:0005829">
    <property type="term" value="C:cytosol"/>
    <property type="evidence" value="ECO:0007669"/>
    <property type="project" value="TreeGrafter"/>
</dbReference>
<comment type="pathway">
    <text evidence="1 8">Cofactor biosynthesis; molybdopterin biosynthesis.</text>
</comment>
<dbReference type="OrthoDB" id="9784492at2"/>
<feature type="domain" description="MoaB/Mog" evidence="9">
    <location>
        <begin position="15"/>
        <end position="159"/>
    </location>
</feature>
<gene>
    <name evidence="10" type="ORF">NZ35_16730</name>
</gene>
<dbReference type="InterPro" id="IPR012245">
    <property type="entry name" value="MoaB"/>
</dbReference>
<comment type="caution">
    <text evidence="10">The sequence shown here is derived from an EMBL/GenBank/DDBJ whole genome shotgun (WGS) entry which is preliminary data.</text>
</comment>
<dbReference type="GO" id="GO:0005525">
    <property type="term" value="F:GTP binding"/>
    <property type="evidence" value="ECO:0007669"/>
    <property type="project" value="UniProtKB-KW"/>
</dbReference>
<sequence>MKAKADVPFVPLNIAVLTVSDTRTLETDTSGQVFVDRLTAAGHFLAQRVLLKDDLYKIRAQVATWIADDVVQVVLITGGTGFTGRDSTPEAVACLLDKQVDGFGELFRQISVADIGTSTVQSRALAGLANGTLVCCLPGSTNAVRTGWDGILGEQLDARHRPCNFVTHLKQAAPCESRG</sequence>
<dbReference type="PIRSF" id="PIRSF006443">
    <property type="entry name" value="MoaB"/>
    <property type="match status" value="1"/>
</dbReference>
<evidence type="ECO:0000256" key="3">
    <source>
        <dbReference type="ARBA" id="ARBA00015262"/>
    </source>
</evidence>
<dbReference type="Proteomes" id="UP000030564">
    <property type="component" value="Unassembled WGS sequence"/>
</dbReference>
<evidence type="ECO:0000256" key="4">
    <source>
        <dbReference type="ARBA" id="ARBA00022741"/>
    </source>
</evidence>
<dbReference type="Pfam" id="PF00994">
    <property type="entry name" value="MoCF_biosynth"/>
    <property type="match status" value="1"/>
</dbReference>
<evidence type="ECO:0000256" key="6">
    <source>
        <dbReference type="ARBA" id="ARBA00023150"/>
    </source>
</evidence>
<keyword evidence="4" id="KW-0547">Nucleotide-binding</keyword>
<dbReference type="InterPro" id="IPR013484">
    <property type="entry name" value="MoaB_proteobac"/>
</dbReference>
<dbReference type="PANTHER" id="PTHR43232">
    <property type="entry name" value="MOLYBDENUM COFACTOR BIOSYNTHESIS PROTEIN B"/>
    <property type="match status" value="1"/>
</dbReference>
<dbReference type="NCBIfam" id="TIGR00177">
    <property type="entry name" value="molyb_syn"/>
    <property type="match status" value="1"/>
</dbReference>
<dbReference type="FunFam" id="3.40.980.10:FF:000003">
    <property type="entry name" value="Molybdenum cofactor biosynthesis protein B"/>
    <property type="match status" value="1"/>
</dbReference>
<dbReference type="PANTHER" id="PTHR43232:SF2">
    <property type="entry name" value="MOLYBDENUM COFACTOR BIOSYNTHESIS PROTEIN B"/>
    <property type="match status" value="1"/>
</dbReference>
<evidence type="ECO:0000256" key="7">
    <source>
        <dbReference type="ARBA" id="ARBA00055616"/>
    </source>
</evidence>
<dbReference type="InterPro" id="IPR036425">
    <property type="entry name" value="MoaB/Mog-like_dom_sf"/>
</dbReference>
<evidence type="ECO:0000256" key="5">
    <source>
        <dbReference type="ARBA" id="ARBA00023134"/>
    </source>
</evidence>
<accession>A0A0A6DBC1</accession>
<proteinExistence type="inferred from homology"/>
<dbReference type="PROSITE" id="PS01078">
    <property type="entry name" value="MOCF_BIOSYNTHESIS_1"/>
    <property type="match status" value="1"/>
</dbReference>
<reference evidence="10 11" key="1">
    <citation type="submission" date="2014-10" db="EMBL/GenBank/DDBJ databases">
        <title>Draft genome sequence of Pseudomonas chlororaphis EA105.</title>
        <authorList>
            <person name="McCully L.M."/>
            <person name="Bitzer A.S."/>
            <person name="Spence C."/>
            <person name="Bais H."/>
            <person name="Silby M.W."/>
        </authorList>
    </citation>
    <scope>NUCLEOTIDE SEQUENCE [LARGE SCALE GENOMIC DNA]</scope>
    <source>
        <strain evidence="10 11">EA105</strain>
    </source>
</reference>
<dbReference type="PATRIC" id="fig|587753.9.peg.1454"/>
<dbReference type="SUPFAM" id="SSF53218">
    <property type="entry name" value="Molybdenum cofactor biosynthesis proteins"/>
    <property type="match status" value="1"/>
</dbReference>
<evidence type="ECO:0000313" key="10">
    <source>
        <dbReference type="EMBL" id="KHA72027.1"/>
    </source>
</evidence>
<dbReference type="InterPro" id="IPR001453">
    <property type="entry name" value="MoaB/Mog_dom"/>
</dbReference>